<feature type="domain" description="HTH psq-type" evidence="4">
    <location>
        <begin position="35"/>
        <end position="85"/>
    </location>
</feature>
<evidence type="ECO:0008006" key="7">
    <source>
        <dbReference type="Google" id="ProtNLM"/>
    </source>
</evidence>
<evidence type="ECO:0000256" key="2">
    <source>
        <dbReference type="SAM" id="SignalP"/>
    </source>
</evidence>
<keyword evidence="6" id="KW-1185">Reference proteome</keyword>
<dbReference type="OrthoDB" id="6428588at2759"/>
<evidence type="ECO:0000256" key="1">
    <source>
        <dbReference type="ARBA" id="ARBA00004123"/>
    </source>
</evidence>
<evidence type="ECO:0000259" key="3">
    <source>
        <dbReference type="Pfam" id="PF03184"/>
    </source>
</evidence>
<organism evidence="5 6">
    <name type="scientific">Araneus ventricosus</name>
    <name type="common">Orbweaver spider</name>
    <name type="synonym">Epeira ventricosa</name>
    <dbReference type="NCBI Taxonomy" id="182803"/>
    <lineage>
        <taxon>Eukaryota</taxon>
        <taxon>Metazoa</taxon>
        <taxon>Ecdysozoa</taxon>
        <taxon>Arthropoda</taxon>
        <taxon>Chelicerata</taxon>
        <taxon>Arachnida</taxon>
        <taxon>Araneae</taxon>
        <taxon>Araneomorphae</taxon>
        <taxon>Entelegynae</taxon>
        <taxon>Araneoidea</taxon>
        <taxon>Araneidae</taxon>
        <taxon>Araneus</taxon>
    </lineage>
</organism>
<accession>A0A4Y2PHD9</accession>
<feature type="chain" id="PRO_5021270736" description="HTH psq-type domain-containing protein" evidence="2">
    <location>
        <begin position="21"/>
        <end position="198"/>
    </location>
</feature>
<reference evidence="5 6" key="1">
    <citation type="journal article" date="2019" name="Sci. Rep.">
        <title>Orb-weaving spider Araneus ventricosus genome elucidates the spidroin gene catalogue.</title>
        <authorList>
            <person name="Kono N."/>
            <person name="Nakamura H."/>
            <person name="Ohtoshi R."/>
            <person name="Moran D.A.P."/>
            <person name="Shinohara A."/>
            <person name="Yoshida Y."/>
            <person name="Fujiwara M."/>
            <person name="Mori M."/>
            <person name="Tomita M."/>
            <person name="Arakawa K."/>
        </authorList>
    </citation>
    <scope>NUCLEOTIDE SEQUENCE [LARGE SCALE GENOMIC DNA]</scope>
</reference>
<dbReference type="SUPFAM" id="SSF46689">
    <property type="entry name" value="Homeodomain-like"/>
    <property type="match status" value="1"/>
</dbReference>
<feature type="domain" description="DDE-1" evidence="3">
    <location>
        <begin position="110"/>
        <end position="182"/>
    </location>
</feature>
<dbReference type="InterPro" id="IPR009057">
    <property type="entry name" value="Homeodomain-like_sf"/>
</dbReference>
<comment type="subcellular location">
    <subcellularLocation>
        <location evidence="1">Nucleus</location>
    </subcellularLocation>
</comment>
<dbReference type="Pfam" id="PF04218">
    <property type="entry name" value="CENP-B_N"/>
    <property type="match status" value="1"/>
</dbReference>
<gene>
    <name evidence="5" type="ORF">AVEN_205153_1</name>
</gene>
<dbReference type="InterPro" id="IPR007889">
    <property type="entry name" value="HTH_Psq"/>
</dbReference>
<comment type="caution">
    <text evidence="5">The sequence shown here is derived from an EMBL/GenBank/DDBJ whole genome shotgun (WGS) entry which is preliminary data.</text>
</comment>
<evidence type="ECO:0000313" key="6">
    <source>
        <dbReference type="Proteomes" id="UP000499080"/>
    </source>
</evidence>
<dbReference type="GO" id="GO:0003677">
    <property type="term" value="F:DNA binding"/>
    <property type="evidence" value="ECO:0007669"/>
    <property type="project" value="InterPro"/>
</dbReference>
<name>A0A4Y2PHD9_ARAVE</name>
<dbReference type="Gene3D" id="1.10.10.60">
    <property type="entry name" value="Homeodomain-like"/>
    <property type="match status" value="1"/>
</dbReference>
<dbReference type="InterPro" id="IPR004875">
    <property type="entry name" value="DDE_SF_endonuclease_dom"/>
</dbReference>
<dbReference type="Proteomes" id="UP000499080">
    <property type="component" value="Unassembled WGS sequence"/>
</dbReference>
<dbReference type="GO" id="GO:0005634">
    <property type="term" value="C:nucleus"/>
    <property type="evidence" value="ECO:0007669"/>
    <property type="project" value="UniProtKB-SubCell"/>
</dbReference>
<evidence type="ECO:0000313" key="5">
    <source>
        <dbReference type="EMBL" id="GBN51385.1"/>
    </source>
</evidence>
<feature type="signal peptide" evidence="2">
    <location>
        <begin position="1"/>
        <end position="20"/>
    </location>
</feature>
<sequence>MTRHTFPSVPLQLCLRSVIAVQCSGPTVQRLMAPRKHKTFTLEEKVKIIKFINSGQSYDAISKTFGIVKSTFGDIQKNKNSIMKFVSTTENGSKVRKKEQCTNDGEHFRNVSTPNTTALIQPMDQNVIQNIKLGYLKLLLTNILNDPVYDENLVKTLKNLYLKDVVFSLDNCWTSVSSLLINKSCKILLPNFVGAEVQ</sequence>
<proteinExistence type="predicted"/>
<dbReference type="AlphaFoldDB" id="A0A4Y2PHD9"/>
<evidence type="ECO:0000259" key="4">
    <source>
        <dbReference type="Pfam" id="PF04218"/>
    </source>
</evidence>
<protein>
    <recommendedName>
        <fullName evidence="7">HTH psq-type domain-containing protein</fullName>
    </recommendedName>
</protein>
<keyword evidence="2" id="KW-0732">Signal</keyword>
<dbReference type="Pfam" id="PF03184">
    <property type="entry name" value="DDE_1"/>
    <property type="match status" value="1"/>
</dbReference>
<dbReference type="EMBL" id="BGPR01011451">
    <property type="protein sequence ID" value="GBN51385.1"/>
    <property type="molecule type" value="Genomic_DNA"/>
</dbReference>